<evidence type="ECO:0000313" key="1">
    <source>
        <dbReference type="EMBL" id="EOO11292.1"/>
    </source>
</evidence>
<sequence length="91" mass="10727">MHTVNNWMLWVLPMKIDGLPELKVIDGRLGLPIDLIKEIELIDETYEGEYYNISITLKDARKLLVFFEEERYAGFIKQLPQILELIKMTSE</sequence>
<protein>
    <submittedName>
        <fullName evidence="1">Uncharacterized protein</fullName>
    </submittedName>
</protein>
<reference evidence="1 2" key="1">
    <citation type="submission" date="2012-12" db="EMBL/GenBank/DDBJ databases">
        <title>The Genome Sequence of Bacillus cereus HuA3-9.</title>
        <authorList>
            <consortium name="The Broad Institute Genome Sequencing Platform"/>
            <consortium name="The Broad Institute Genome Sequencing Center for Infectious Disease"/>
            <person name="Feldgarden M."/>
            <person name="Van der Auwera G.A."/>
            <person name="Mahillon J."/>
            <person name="Duprez V."/>
            <person name="Timmery S."/>
            <person name="Mattelet C."/>
            <person name="Dierick K."/>
            <person name="Sun M."/>
            <person name="Yu Z."/>
            <person name="Zhu L."/>
            <person name="Hu X."/>
            <person name="Shank E.B."/>
            <person name="Swiecicka I."/>
            <person name="Hansen B.M."/>
            <person name="Andrup L."/>
            <person name="Walker B."/>
            <person name="Young S.K."/>
            <person name="Zeng Q."/>
            <person name="Gargeya S."/>
            <person name="Fitzgerald M."/>
            <person name="Haas B."/>
            <person name="Abouelleil A."/>
            <person name="Alvarado L."/>
            <person name="Arachchi H.M."/>
            <person name="Berlin A.M."/>
            <person name="Chapman S.B."/>
            <person name="Dewar J."/>
            <person name="Goldberg J."/>
            <person name="Griggs A."/>
            <person name="Gujja S."/>
            <person name="Hansen M."/>
            <person name="Howarth C."/>
            <person name="Imamovic A."/>
            <person name="Larimer J."/>
            <person name="McCowan C."/>
            <person name="Murphy C."/>
            <person name="Neiman D."/>
            <person name="Pearson M."/>
            <person name="Priest M."/>
            <person name="Roberts A."/>
            <person name="Saif S."/>
            <person name="Shea T."/>
            <person name="Sisk P."/>
            <person name="Sykes S."/>
            <person name="Wortman J."/>
            <person name="Nusbaum C."/>
            <person name="Birren B."/>
        </authorList>
    </citation>
    <scope>NUCLEOTIDE SEQUENCE [LARGE SCALE GENOMIC DNA]</scope>
    <source>
        <strain evidence="1 2">HuA3-9</strain>
    </source>
</reference>
<accession>R8CI70</accession>
<proteinExistence type="predicted"/>
<dbReference type="AlphaFoldDB" id="R8CI70"/>
<name>R8CI70_BACCE</name>
<dbReference type="PATRIC" id="fig|1053205.3.peg.5620"/>
<comment type="caution">
    <text evidence="1">The sequence shown here is derived from an EMBL/GenBank/DDBJ whole genome shotgun (WGS) entry which is preliminary data.</text>
</comment>
<gene>
    <name evidence="1" type="ORF">IGA_05555</name>
</gene>
<evidence type="ECO:0000313" key="2">
    <source>
        <dbReference type="Proteomes" id="UP000014003"/>
    </source>
</evidence>
<dbReference type="HOGENOM" id="CLU_2420714_0_0_9"/>
<dbReference type="Proteomes" id="UP000014003">
    <property type="component" value="Unassembled WGS sequence"/>
</dbReference>
<dbReference type="EMBL" id="AHDZ01000070">
    <property type="protein sequence ID" value="EOO11292.1"/>
    <property type="molecule type" value="Genomic_DNA"/>
</dbReference>
<organism evidence="1 2">
    <name type="scientific">Bacillus cereus HuA3-9</name>
    <dbReference type="NCBI Taxonomy" id="1053205"/>
    <lineage>
        <taxon>Bacteria</taxon>
        <taxon>Bacillati</taxon>
        <taxon>Bacillota</taxon>
        <taxon>Bacilli</taxon>
        <taxon>Bacillales</taxon>
        <taxon>Bacillaceae</taxon>
        <taxon>Bacillus</taxon>
        <taxon>Bacillus cereus group</taxon>
    </lineage>
</organism>